<evidence type="ECO:0000313" key="4">
    <source>
        <dbReference type="Proteomes" id="UP000068210"/>
    </source>
</evidence>
<dbReference type="InterPro" id="IPR029044">
    <property type="entry name" value="Nucleotide-diphossugar_trans"/>
</dbReference>
<dbReference type="KEGG" id="acx:Achr_21120"/>
<evidence type="ECO:0000259" key="2">
    <source>
        <dbReference type="Pfam" id="PF12804"/>
    </source>
</evidence>
<keyword evidence="4" id="KW-1185">Reference proteome</keyword>
<dbReference type="Proteomes" id="UP000068210">
    <property type="component" value="Chromosome"/>
</dbReference>
<reference evidence="3 4" key="1">
    <citation type="journal article" date="2015" name="PLoS ONE">
        <title>Azotobacter Genomes: The Genome of Azotobacter chroococcum NCIMB 8003 (ATCC 4412).</title>
        <authorList>
            <person name="Robson R.L."/>
            <person name="Jones R."/>
            <person name="Robson R.M."/>
            <person name="Schwartz A."/>
            <person name="Richardson T.H."/>
        </authorList>
    </citation>
    <scope>NUCLEOTIDE SEQUENCE [LARGE SCALE GENOMIC DNA]</scope>
    <source>
        <strain evidence="3 4">NCIMB 8003</strain>
    </source>
</reference>
<keyword evidence="1" id="KW-0460">Magnesium</keyword>
<dbReference type="Pfam" id="PF12804">
    <property type="entry name" value="NTP_transf_3"/>
    <property type="match status" value="1"/>
</dbReference>
<name>A0A0C4WTF8_9GAMM</name>
<dbReference type="EMBL" id="CP010415">
    <property type="protein sequence ID" value="AJE21562.1"/>
    <property type="molecule type" value="Genomic_DNA"/>
</dbReference>
<proteinExistence type="predicted"/>
<dbReference type="AlphaFoldDB" id="A0A0C4WTF8"/>
<dbReference type="CDD" id="cd04182">
    <property type="entry name" value="GT_2_like_f"/>
    <property type="match status" value="1"/>
</dbReference>
<dbReference type="STRING" id="1328314.Achr_21120"/>
<dbReference type="SUPFAM" id="SSF53448">
    <property type="entry name" value="Nucleotide-diphospho-sugar transferases"/>
    <property type="match status" value="1"/>
</dbReference>
<organism evidence="3 4">
    <name type="scientific">Azotobacter chroococcum NCIMB 8003</name>
    <dbReference type="NCBI Taxonomy" id="1328314"/>
    <lineage>
        <taxon>Bacteria</taxon>
        <taxon>Pseudomonadati</taxon>
        <taxon>Pseudomonadota</taxon>
        <taxon>Gammaproteobacteria</taxon>
        <taxon>Pseudomonadales</taxon>
        <taxon>Pseudomonadaceae</taxon>
        <taxon>Azotobacter</taxon>
    </lineage>
</organism>
<evidence type="ECO:0000256" key="1">
    <source>
        <dbReference type="ARBA" id="ARBA00022842"/>
    </source>
</evidence>
<protein>
    <submittedName>
        <fullName evidence="3">MobA-like protein</fullName>
    </submittedName>
</protein>
<sequence>MSGGICAVLLAAGQGSRYRAVAGAGEDKLLARCRGRDGSERAVLEHALLALRANLERVLLVTRPGNSGAIALGETHGCEVLILDSAGMGESIAAAVSHAEDCAGWLIALGDMPFILPSTVGRVLRALEEHPLVVPTWQGRYGHPVGFGRGCRAELAALDGDRGAKRLLREGRVHELAVEDRGVLRDVDTPAALGFTDALPD</sequence>
<dbReference type="PANTHER" id="PTHR43777:SF1">
    <property type="entry name" value="MOLYBDENUM COFACTOR CYTIDYLYLTRANSFERASE"/>
    <property type="match status" value="1"/>
</dbReference>
<gene>
    <name evidence="3" type="ORF">Achr_21120</name>
</gene>
<dbReference type="RefSeq" id="WP_039804188.1">
    <property type="nucleotide sequence ID" value="NZ_CP010415.1"/>
</dbReference>
<dbReference type="PANTHER" id="PTHR43777">
    <property type="entry name" value="MOLYBDENUM COFACTOR CYTIDYLYLTRANSFERASE"/>
    <property type="match status" value="1"/>
</dbReference>
<accession>A0A0C4WTF8</accession>
<dbReference type="InterPro" id="IPR025877">
    <property type="entry name" value="MobA-like_NTP_Trfase"/>
</dbReference>
<dbReference type="Gene3D" id="3.90.550.10">
    <property type="entry name" value="Spore Coat Polysaccharide Biosynthesis Protein SpsA, Chain A"/>
    <property type="match status" value="1"/>
</dbReference>
<evidence type="ECO:0000313" key="3">
    <source>
        <dbReference type="EMBL" id="AJE21562.1"/>
    </source>
</evidence>
<dbReference type="GO" id="GO:0016779">
    <property type="term" value="F:nucleotidyltransferase activity"/>
    <property type="evidence" value="ECO:0007669"/>
    <property type="project" value="UniProtKB-ARBA"/>
</dbReference>
<feature type="domain" description="MobA-like NTP transferase" evidence="2">
    <location>
        <begin position="7"/>
        <end position="170"/>
    </location>
</feature>
<dbReference type="HOGENOM" id="CLU_061980_4_1_6"/>